<evidence type="ECO:0000313" key="3">
    <source>
        <dbReference type="EMBL" id="MBB6142795.1"/>
    </source>
</evidence>
<evidence type="ECO:0000259" key="2">
    <source>
        <dbReference type="Pfam" id="PF13472"/>
    </source>
</evidence>
<reference evidence="3 4" key="1">
    <citation type="submission" date="2020-08" db="EMBL/GenBank/DDBJ databases">
        <title>Genomic Encyclopedia of Type Strains, Phase IV (KMG-IV): sequencing the most valuable type-strain genomes for metagenomic binning, comparative biology and taxonomic classification.</title>
        <authorList>
            <person name="Goeker M."/>
        </authorList>
    </citation>
    <scope>NUCLEOTIDE SEQUENCE [LARGE SCALE GENOMIC DNA]</scope>
    <source>
        <strain evidence="3 4">DSM 103733</strain>
    </source>
</reference>
<proteinExistence type="predicted"/>
<dbReference type="GO" id="GO:0004622">
    <property type="term" value="F:phosphatidylcholine lysophospholipase activity"/>
    <property type="evidence" value="ECO:0007669"/>
    <property type="project" value="TreeGrafter"/>
</dbReference>
<gene>
    <name evidence="3" type="ORF">HNQ77_000733</name>
</gene>
<dbReference type="Pfam" id="PF13472">
    <property type="entry name" value="Lipase_GDSL_2"/>
    <property type="match status" value="1"/>
</dbReference>
<evidence type="ECO:0000313" key="4">
    <source>
        <dbReference type="Proteomes" id="UP000538666"/>
    </source>
</evidence>
<dbReference type="EMBL" id="JACHEK010000001">
    <property type="protein sequence ID" value="MBB6142795.1"/>
    <property type="molecule type" value="Genomic_DNA"/>
</dbReference>
<dbReference type="Proteomes" id="UP000538666">
    <property type="component" value="Unassembled WGS sequence"/>
</dbReference>
<dbReference type="InterPro" id="IPR036514">
    <property type="entry name" value="SGNH_hydro_sf"/>
</dbReference>
<comment type="caution">
    <text evidence="3">The sequence shown here is derived from an EMBL/GenBank/DDBJ whole genome shotgun (WGS) entry which is preliminary data.</text>
</comment>
<dbReference type="PANTHER" id="PTHR30383:SF5">
    <property type="entry name" value="SGNH HYDROLASE-TYPE ESTERASE DOMAIN-CONTAINING PROTEIN"/>
    <property type="match status" value="1"/>
</dbReference>
<dbReference type="Gene3D" id="3.40.50.1110">
    <property type="entry name" value="SGNH hydrolase"/>
    <property type="match status" value="1"/>
</dbReference>
<dbReference type="OrthoDB" id="2513075at2"/>
<name>A0A841JQU6_9BACT</name>
<dbReference type="PANTHER" id="PTHR30383">
    <property type="entry name" value="THIOESTERASE 1/PROTEASE 1/LYSOPHOSPHOLIPASE L1"/>
    <property type="match status" value="1"/>
</dbReference>
<organism evidence="3 4">
    <name type="scientific">Silvibacterium bohemicum</name>
    <dbReference type="NCBI Taxonomy" id="1577686"/>
    <lineage>
        <taxon>Bacteria</taxon>
        <taxon>Pseudomonadati</taxon>
        <taxon>Acidobacteriota</taxon>
        <taxon>Terriglobia</taxon>
        <taxon>Terriglobales</taxon>
        <taxon>Acidobacteriaceae</taxon>
        <taxon>Silvibacterium</taxon>
    </lineage>
</organism>
<dbReference type="AlphaFoldDB" id="A0A841JQU6"/>
<keyword evidence="1" id="KW-0472">Membrane</keyword>
<dbReference type="RefSeq" id="WP_050057977.1">
    <property type="nucleotide sequence ID" value="NZ_JACHEK010000001.1"/>
</dbReference>
<feature type="domain" description="SGNH hydrolase-type esterase" evidence="2">
    <location>
        <begin position="65"/>
        <end position="201"/>
    </location>
</feature>
<dbReference type="SUPFAM" id="SSF52266">
    <property type="entry name" value="SGNH hydrolase"/>
    <property type="match status" value="1"/>
</dbReference>
<dbReference type="InterPro" id="IPR013830">
    <property type="entry name" value="SGNH_hydro"/>
</dbReference>
<keyword evidence="1" id="KW-1133">Transmembrane helix</keyword>
<dbReference type="InterPro" id="IPR051532">
    <property type="entry name" value="Ester_Hydrolysis_Enzymes"/>
</dbReference>
<keyword evidence="4" id="KW-1185">Reference proteome</keyword>
<accession>A0A841JQU6</accession>
<sequence length="215" mass="23760">MSEIQQKAIAAPQSETVTPCLDRGLPRAGLQRVLLSLFCLCLFTAMLSGCNLNRASSRIAFMGDSHVEAWSLPRANLGKRGQTTSQMLVRFPGQVLGHGYQRVIILGGTNDVLLGVSPATTISNLARMVELAQSGDVEPTLCEIPPIYRPGPDYNPQIQSLNSQIADLAASRHIKLVDYYDPLLNHRSYYSDGVHMNRRGYFTMERAILQVEPLF</sequence>
<protein>
    <recommendedName>
        <fullName evidence="2">SGNH hydrolase-type esterase domain-containing protein</fullName>
    </recommendedName>
</protein>
<keyword evidence="1" id="KW-0812">Transmembrane</keyword>
<evidence type="ECO:0000256" key="1">
    <source>
        <dbReference type="SAM" id="Phobius"/>
    </source>
</evidence>
<feature type="transmembrane region" description="Helical" evidence="1">
    <location>
        <begin position="33"/>
        <end position="52"/>
    </location>
</feature>